<evidence type="ECO:0000313" key="2">
    <source>
        <dbReference type="Proteomes" id="UP001595829"/>
    </source>
</evidence>
<reference evidence="2" key="1">
    <citation type="journal article" date="2019" name="Int. J. Syst. Evol. Microbiol.">
        <title>The Global Catalogue of Microorganisms (GCM) 10K type strain sequencing project: providing services to taxonomists for standard genome sequencing and annotation.</title>
        <authorList>
            <consortium name="The Broad Institute Genomics Platform"/>
            <consortium name="The Broad Institute Genome Sequencing Center for Infectious Disease"/>
            <person name="Wu L."/>
            <person name="Ma J."/>
        </authorList>
    </citation>
    <scope>NUCLEOTIDE SEQUENCE [LARGE SCALE GENOMIC DNA]</scope>
    <source>
        <strain evidence="2">CGMCC 4.1648</strain>
    </source>
</reference>
<sequence>MYADSRLRPPAEARPHVLIIDDGSNSMATAPVDVQAFPFQMPTEKTMTSDDALDQFRHIARERAFGRHVGSDRLIQAGLDALIAGVESPSLAMLAGLLRSEEPDAPELFDQVLEELGLLFRPPADPRAAKWAMAYWIAGQIADGSLDPAAGTHLIWADIAYDLGRPEELEPLVHCAHNLDGWEESWGVSVEELNGEAVEAAKQFLSKRSAAEARD</sequence>
<evidence type="ECO:0000313" key="1">
    <source>
        <dbReference type="EMBL" id="MFC5024531.1"/>
    </source>
</evidence>
<protein>
    <recommendedName>
        <fullName evidence="3">DUF1266 domain-containing protein</fullName>
    </recommendedName>
</protein>
<dbReference type="RefSeq" id="WP_345685809.1">
    <property type="nucleotide sequence ID" value="NZ_BAABIT010000001.1"/>
</dbReference>
<gene>
    <name evidence="1" type="ORF">ACFPM3_20610</name>
</gene>
<evidence type="ECO:0008006" key="3">
    <source>
        <dbReference type="Google" id="ProtNLM"/>
    </source>
</evidence>
<organism evidence="1 2">
    <name type="scientific">Streptomyces coeruleoprunus</name>
    <dbReference type="NCBI Taxonomy" id="285563"/>
    <lineage>
        <taxon>Bacteria</taxon>
        <taxon>Bacillati</taxon>
        <taxon>Actinomycetota</taxon>
        <taxon>Actinomycetes</taxon>
        <taxon>Kitasatosporales</taxon>
        <taxon>Streptomycetaceae</taxon>
        <taxon>Streptomyces</taxon>
    </lineage>
</organism>
<dbReference type="EMBL" id="JBHSJD010000015">
    <property type="protein sequence ID" value="MFC5024531.1"/>
    <property type="molecule type" value="Genomic_DNA"/>
</dbReference>
<proteinExistence type="predicted"/>
<comment type="caution">
    <text evidence="1">The sequence shown here is derived from an EMBL/GenBank/DDBJ whole genome shotgun (WGS) entry which is preliminary data.</text>
</comment>
<dbReference type="Proteomes" id="UP001595829">
    <property type="component" value="Unassembled WGS sequence"/>
</dbReference>
<keyword evidence="2" id="KW-1185">Reference proteome</keyword>
<accession>A0ABV9XJE1</accession>
<name>A0ABV9XJE1_9ACTN</name>